<name>A0A7V5NYZ0_9BACT</name>
<dbReference type="EMBL" id="DROK01000054">
    <property type="protein sequence ID" value="HHI96577.1"/>
    <property type="molecule type" value="Genomic_DNA"/>
</dbReference>
<dbReference type="InterPro" id="IPR049539">
    <property type="entry name" value="SPL"/>
</dbReference>
<dbReference type="PANTHER" id="PTHR37822:SF2">
    <property type="entry name" value="SPORE PHOTOPRODUCT LYASE"/>
    <property type="match status" value="1"/>
</dbReference>
<proteinExistence type="predicted"/>
<gene>
    <name evidence="1" type="ORF">ENJ96_01860</name>
</gene>
<sequence>MWQPQKVFVAEEVKDHPYTQEILSRLRQPVEIVKELPPLPLLSWAEAISWGKKTLFLTRYSGRFFRPCPGTKAYLCCGYRIFHIGQGCPLDCSYCILQAYFNRPWLTFFVNVLEDGLKELEEALATGRLLRIGTGEFTDSFAFEPFACLNPRLITFFARQDRSVLELKTKTTFIHHLKEISHRRRTILAWSLNAPSLCQTEEKGAPPVTERIKAAEKATRWGYPVAFHFDPLVRFKGWQEEYQQVVDTLFRHIPADNIAWISLGSLRFMPALKEIAWRRFPGTKIFSDEFVLGLDGKKRYFRPLRVELYRFLYQRIRRFSQEVCVYLCMESEEVWQEVFGFTPAALGGLPRMLDKAAQRVCGLA</sequence>
<reference evidence="1" key="1">
    <citation type="journal article" date="2020" name="mSystems">
        <title>Genome- and Community-Level Interaction Insights into Carbon Utilization and Element Cycling Functions of Hydrothermarchaeota in Hydrothermal Sediment.</title>
        <authorList>
            <person name="Zhou Z."/>
            <person name="Liu Y."/>
            <person name="Xu W."/>
            <person name="Pan J."/>
            <person name="Luo Z.H."/>
            <person name="Li M."/>
        </authorList>
    </citation>
    <scope>NUCLEOTIDE SEQUENCE [LARGE SCALE GENOMIC DNA]</scope>
    <source>
        <strain evidence="1">HyVt-533</strain>
    </source>
</reference>
<organism evidence="1">
    <name type="scientific">Thermodesulfatator atlanticus</name>
    <dbReference type="NCBI Taxonomy" id="501497"/>
    <lineage>
        <taxon>Bacteria</taxon>
        <taxon>Pseudomonadati</taxon>
        <taxon>Thermodesulfobacteriota</taxon>
        <taxon>Thermodesulfobacteria</taxon>
        <taxon>Thermodesulfobacteriales</taxon>
        <taxon>Thermodesulfatatoraceae</taxon>
        <taxon>Thermodesulfatator</taxon>
    </lineage>
</organism>
<dbReference type="Pfam" id="PF20903">
    <property type="entry name" value="SPL"/>
    <property type="match status" value="1"/>
</dbReference>
<dbReference type="GO" id="GO:1904047">
    <property type="term" value="F:S-adenosyl-L-methionine binding"/>
    <property type="evidence" value="ECO:0007669"/>
    <property type="project" value="TreeGrafter"/>
</dbReference>
<dbReference type="Gene3D" id="3.40.50.12110">
    <property type="match status" value="1"/>
</dbReference>
<dbReference type="GO" id="GO:0051539">
    <property type="term" value="F:4 iron, 4 sulfur cluster binding"/>
    <property type="evidence" value="ECO:0007669"/>
    <property type="project" value="TreeGrafter"/>
</dbReference>
<dbReference type="PANTHER" id="PTHR37822">
    <property type="entry name" value="SPORE PHOTOPRODUCT LYASE-RELATED"/>
    <property type="match status" value="1"/>
</dbReference>
<dbReference type="AlphaFoldDB" id="A0A7V5NYZ0"/>
<accession>A0A7V5NYZ0</accession>
<comment type="caution">
    <text evidence="1">The sequence shown here is derived from an EMBL/GenBank/DDBJ whole genome shotgun (WGS) entry which is preliminary data.</text>
</comment>
<dbReference type="Gene3D" id="3.80.30.30">
    <property type="match status" value="1"/>
</dbReference>
<dbReference type="Proteomes" id="UP000886101">
    <property type="component" value="Unassembled WGS sequence"/>
</dbReference>
<protein>
    <submittedName>
        <fullName evidence="1">DNA photolyase</fullName>
    </submittedName>
</protein>
<evidence type="ECO:0000313" key="1">
    <source>
        <dbReference type="EMBL" id="HHI96577.1"/>
    </source>
</evidence>
<dbReference type="GO" id="GO:0003913">
    <property type="term" value="F:DNA photolyase activity"/>
    <property type="evidence" value="ECO:0007669"/>
    <property type="project" value="TreeGrafter"/>
</dbReference>
<dbReference type="GO" id="GO:0042601">
    <property type="term" value="C:endospore-forming forespore"/>
    <property type="evidence" value="ECO:0007669"/>
    <property type="project" value="TreeGrafter"/>
</dbReference>